<dbReference type="NCBIfam" id="NF041472">
    <property type="entry name" value="toxin_DinQ"/>
    <property type="match status" value="1"/>
</dbReference>
<feature type="transmembrane region" description="Helical" evidence="1">
    <location>
        <begin position="40"/>
        <end position="63"/>
    </location>
</feature>
<dbReference type="EMBL" id="AYSJ01000002">
    <property type="protein sequence ID" value="ETS32997.1"/>
    <property type="molecule type" value="Genomic_DNA"/>
</dbReference>
<dbReference type="Proteomes" id="UP000018957">
    <property type="component" value="Unassembled WGS sequence"/>
</dbReference>
<keyword evidence="3" id="KW-1185">Reference proteome</keyword>
<keyword evidence="1" id="KW-0812">Transmembrane</keyword>
<organism evidence="2 3">
    <name type="scientific">Photorhabdus khanii NC19</name>
    <dbReference type="NCBI Taxonomy" id="1004151"/>
    <lineage>
        <taxon>Bacteria</taxon>
        <taxon>Pseudomonadati</taxon>
        <taxon>Pseudomonadota</taxon>
        <taxon>Gammaproteobacteria</taxon>
        <taxon>Enterobacterales</taxon>
        <taxon>Morganellaceae</taxon>
        <taxon>Photorhabdus</taxon>
    </lineage>
</organism>
<keyword evidence="1" id="KW-1133">Transmembrane helix</keyword>
<sequence length="64" mass="7374">MPRSERDILLLTQDEGQSDRQRKGNGWLSRAPNWSKRVKAFIDIAIIVLKALIALLELIRAFLK</sequence>
<protein>
    <submittedName>
        <fullName evidence="2">Uncharacterized protein</fullName>
    </submittedName>
</protein>
<keyword evidence="1" id="KW-0472">Membrane</keyword>
<dbReference type="InterPro" id="IPR048189">
    <property type="entry name" value="DinQ-like"/>
</dbReference>
<gene>
    <name evidence="2" type="ORF">PTE_00142</name>
</gene>
<reference evidence="2 3" key="1">
    <citation type="submission" date="2013-11" db="EMBL/GenBank/DDBJ databases">
        <title>Elucidation of the Photorhabdus temperata genome and generation of transposon mutant library to identify motility mutants.</title>
        <authorList>
            <person name="Hurst S.G.IV."/>
            <person name="Micheals B."/>
            <person name="Abebe-Akele F."/>
            <person name="Rowedder H."/>
            <person name="Bullock H."/>
            <person name="Jackobeck R."/>
            <person name="Janicki E."/>
            <person name="Tisa L.S."/>
        </authorList>
    </citation>
    <scope>NUCLEOTIDE SEQUENCE [LARGE SCALE GENOMIC DNA]</scope>
    <source>
        <strain evidence="2 3">NC19</strain>
    </source>
</reference>
<proteinExistence type="predicted"/>
<evidence type="ECO:0000313" key="3">
    <source>
        <dbReference type="Proteomes" id="UP000018957"/>
    </source>
</evidence>
<name>W3VAZ1_9GAMM</name>
<evidence type="ECO:0000313" key="2">
    <source>
        <dbReference type="EMBL" id="ETS32997.1"/>
    </source>
</evidence>
<accession>W3VAZ1</accession>
<dbReference type="PATRIC" id="fig|1004151.3.peg.200"/>
<comment type="caution">
    <text evidence="2">The sequence shown here is derived from an EMBL/GenBank/DDBJ whole genome shotgun (WGS) entry which is preliminary data.</text>
</comment>
<dbReference type="AlphaFoldDB" id="W3VAZ1"/>
<evidence type="ECO:0000256" key="1">
    <source>
        <dbReference type="SAM" id="Phobius"/>
    </source>
</evidence>